<proteinExistence type="predicted"/>
<sequence length="166" mass="18946">MSLMLIKPAIKSACHTLQATISNYKSLTEQHSFPEQDRELREYCIRRITQLQLAIVKIATASSLVSKSVEEMQAIITNSKTRAQRKEHLSEILVITEEIPYQKTLAEATELTFTLDTVMYISIFFIPLPNKPYYPGCILYNSYIIIIRYTLNVSSQPDHLVTDTAS</sequence>
<evidence type="ECO:0000313" key="1">
    <source>
        <dbReference type="Proteomes" id="UP000095283"/>
    </source>
</evidence>
<evidence type="ECO:0000313" key="2">
    <source>
        <dbReference type="WBParaSite" id="Hba_03743"/>
    </source>
</evidence>
<organism evidence="1 2">
    <name type="scientific">Heterorhabditis bacteriophora</name>
    <name type="common">Entomopathogenic nematode worm</name>
    <dbReference type="NCBI Taxonomy" id="37862"/>
    <lineage>
        <taxon>Eukaryota</taxon>
        <taxon>Metazoa</taxon>
        <taxon>Ecdysozoa</taxon>
        <taxon>Nematoda</taxon>
        <taxon>Chromadorea</taxon>
        <taxon>Rhabditida</taxon>
        <taxon>Rhabditina</taxon>
        <taxon>Rhabditomorpha</taxon>
        <taxon>Strongyloidea</taxon>
        <taxon>Heterorhabditidae</taxon>
        <taxon>Heterorhabditis</taxon>
    </lineage>
</organism>
<dbReference type="AlphaFoldDB" id="A0A1I7WFI8"/>
<keyword evidence="1" id="KW-1185">Reference proteome</keyword>
<protein>
    <submittedName>
        <fullName evidence="2">Mediator of RNA polymerase II transcription subunit 21</fullName>
    </submittedName>
</protein>
<reference evidence="2" key="1">
    <citation type="submission" date="2016-11" db="UniProtKB">
        <authorList>
            <consortium name="WormBaseParasite"/>
        </authorList>
    </citation>
    <scope>IDENTIFICATION</scope>
</reference>
<accession>A0A1I7WFI8</accession>
<dbReference type="WBParaSite" id="Hba_03743">
    <property type="protein sequence ID" value="Hba_03743"/>
    <property type="gene ID" value="Hba_03743"/>
</dbReference>
<name>A0A1I7WFI8_HETBA</name>
<dbReference type="Proteomes" id="UP000095283">
    <property type="component" value="Unplaced"/>
</dbReference>